<organism evidence="5">
    <name type="scientific">Guillardia theta (strain CCMP2712)</name>
    <name type="common">Cryptophyte</name>
    <dbReference type="NCBI Taxonomy" id="905079"/>
    <lineage>
        <taxon>Eukaryota</taxon>
        <taxon>Cryptophyceae</taxon>
        <taxon>Pyrenomonadales</taxon>
        <taxon>Geminigeraceae</taxon>
        <taxon>Guillardia</taxon>
    </lineage>
</organism>
<feature type="region of interest" description="Disordered" evidence="3">
    <location>
        <begin position="1"/>
        <end position="25"/>
    </location>
</feature>
<dbReference type="GeneID" id="17291101"/>
<evidence type="ECO:0000313" key="6">
    <source>
        <dbReference type="EnsemblProtists" id="EKX34372"/>
    </source>
</evidence>
<dbReference type="PaxDb" id="55529-EKX34372"/>
<feature type="non-terminal residue" evidence="5">
    <location>
        <position position="153"/>
    </location>
</feature>
<dbReference type="eggNOG" id="ENOG502S475">
    <property type="taxonomic scope" value="Eukaryota"/>
</dbReference>
<dbReference type="Pfam" id="PF00111">
    <property type="entry name" value="Fer2"/>
    <property type="match status" value="1"/>
</dbReference>
<protein>
    <recommendedName>
        <fullName evidence="4">2Fe-2S ferredoxin-type domain-containing protein</fullName>
    </recommendedName>
</protein>
<dbReference type="OrthoDB" id="5987010at2759"/>
<name>L1IE60_GUITC</name>
<dbReference type="KEGG" id="gtt:GUITHDRAFT_55409"/>
<evidence type="ECO:0000313" key="5">
    <source>
        <dbReference type="EMBL" id="EKX34372.1"/>
    </source>
</evidence>
<dbReference type="HOGENOM" id="CLU_082632_10_2_1"/>
<feature type="domain" description="2Fe-2S ferredoxin-type" evidence="4">
    <location>
        <begin position="27"/>
        <end position="128"/>
    </location>
</feature>
<dbReference type="InterPro" id="IPR012675">
    <property type="entry name" value="Beta-grasp_dom_sf"/>
</dbReference>
<dbReference type="Gene3D" id="3.10.20.30">
    <property type="match status" value="1"/>
</dbReference>
<sequence>RPPRPCRACSSAMSKTPGGGEEEGQYHEVEYKGEKLRVKDGELLRSSLLRASLSPHNSLAQTINCRGLGTCGTCAVSIQGRVSPAEWTAMERARLNFPPYSNDNNSLLRLACQVRVQGDLKVTKFDKFWGQGKEETRDKKFTAPLGELEYILD</sequence>
<evidence type="ECO:0000313" key="7">
    <source>
        <dbReference type="Proteomes" id="UP000011087"/>
    </source>
</evidence>
<evidence type="ECO:0000256" key="2">
    <source>
        <dbReference type="ARBA" id="ARBA00023014"/>
    </source>
</evidence>
<proteinExistence type="predicted"/>
<evidence type="ECO:0000256" key="3">
    <source>
        <dbReference type="SAM" id="MobiDB-lite"/>
    </source>
</evidence>
<dbReference type="EnsemblProtists" id="EKX34372">
    <property type="protein sequence ID" value="EKX34372"/>
    <property type="gene ID" value="GUITHDRAFT_55409"/>
</dbReference>
<dbReference type="STRING" id="905079.L1IE60"/>
<dbReference type="AlphaFoldDB" id="L1IE60"/>
<keyword evidence="1" id="KW-0001">2Fe-2S</keyword>
<keyword evidence="1" id="KW-0479">Metal-binding</keyword>
<feature type="non-terminal residue" evidence="5">
    <location>
        <position position="1"/>
    </location>
</feature>
<dbReference type="RefSeq" id="XP_005821352.1">
    <property type="nucleotide sequence ID" value="XM_005821295.1"/>
</dbReference>
<gene>
    <name evidence="5" type="ORF">GUITHDRAFT_55409</name>
</gene>
<dbReference type="EMBL" id="JH993111">
    <property type="protein sequence ID" value="EKX34372.1"/>
    <property type="molecule type" value="Genomic_DNA"/>
</dbReference>
<dbReference type="InterPro" id="IPR001041">
    <property type="entry name" value="2Fe-2S_ferredoxin-type"/>
</dbReference>
<accession>L1IE60</accession>
<dbReference type="SUPFAM" id="SSF54292">
    <property type="entry name" value="2Fe-2S ferredoxin-like"/>
    <property type="match status" value="1"/>
</dbReference>
<evidence type="ECO:0000259" key="4">
    <source>
        <dbReference type="PROSITE" id="PS51085"/>
    </source>
</evidence>
<keyword evidence="7" id="KW-1185">Reference proteome</keyword>
<reference evidence="7" key="2">
    <citation type="submission" date="2012-11" db="EMBL/GenBank/DDBJ databases">
        <authorList>
            <person name="Kuo A."/>
            <person name="Curtis B.A."/>
            <person name="Tanifuji G."/>
            <person name="Burki F."/>
            <person name="Gruber A."/>
            <person name="Irimia M."/>
            <person name="Maruyama S."/>
            <person name="Arias M.C."/>
            <person name="Ball S.G."/>
            <person name="Gile G.H."/>
            <person name="Hirakawa Y."/>
            <person name="Hopkins J.F."/>
            <person name="Rensing S.A."/>
            <person name="Schmutz J."/>
            <person name="Symeonidi A."/>
            <person name="Elias M."/>
            <person name="Eveleigh R.J."/>
            <person name="Herman E.K."/>
            <person name="Klute M.J."/>
            <person name="Nakayama T."/>
            <person name="Obornik M."/>
            <person name="Reyes-Prieto A."/>
            <person name="Armbrust E.V."/>
            <person name="Aves S.J."/>
            <person name="Beiko R.G."/>
            <person name="Coutinho P."/>
            <person name="Dacks J.B."/>
            <person name="Durnford D.G."/>
            <person name="Fast N.M."/>
            <person name="Green B.R."/>
            <person name="Grisdale C."/>
            <person name="Hempe F."/>
            <person name="Henrissat B."/>
            <person name="Hoppner M.P."/>
            <person name="Ishida K.-I."/>
            <person name="Kim E."/>
            <person name="Koreny L."/>
            <person name="Kroth P.G."/>
            <person name="Liu Y."/>
            <person name="Malik S.-B."/>
            <person name="Maier U.G."/>
            <person name="McRose D."/>
            <person name="Mock T."/>
            <person name="Neilson J.A."/>
            <person name="Onodera N.T."/>
            <person name="Poole A.M."/>
            <person name="Pritham E.J."/>
            <person name="Richards T.A."/>
            <person name="Rocap G."/>
            <person name="Roy S.W."/>
            <person name="Sarai C."/>
            <person name="Schaack S."/>
            <person name="Shirato S."/>
            <person name="Slamovits C.H."/>
            <person name="Spencer D.F."/>
            <person name="Suzuki S."/>
            <person name="Worden A.Z."/>
            <person name="Zauner S."/>
            <person name="Barry K."/>
            <person name="Bell C."/>
            <person name="Bharti A.K."/>
            <person name="Crow J.A."/>
            <person name="Grimwood J."/>
            <person name="Kramer R."/>
            <person name="Lindquist E."/>
            <person name="Lucas S."/>
            <person name="Salamov A."/>
            <person name="McFadden G.I."/>
            <person name="Lane C.E."/>
            <person name="Keeling P.J."/>
            <person name="Gray M.W."/>
            <person name="Grigoriev I.V."/>
            <person name="Archibald J.M."/>
        </authorList>
    </citation>
    <scope>NUCLEOTIDE SEQUENCE</scope>
    <source>
        <strain evidence="7">CCMP2712</strain>
    </source>
</reference>
<dbReference type="CDD" id="cd00207">
    <property type="entry name" value="fer2"/>
    <property type="match status" value="1"/>
</dbReference>
<dbReference type="InterPro" id="IPR036010">
    <property type="entry name" value="2Fe-2S_ferredoxin-like_sf"/>
</dbReference>
<evidence type="ECO:0000256" key="1">
    <source>
        <dbReference type="ARBA" id="ARBA00022714"/>
    </source>
</evidence>
<keyword evidence="2" id="KW-0411">Iron-sulfur</keyword>
<dbReference type="OMA" id="FDGFWGQ"/>
<dbReference type="Proteomes" id="UP000011087">
    <property type="component" value="Unassembled WGS sequence"/>
</dbReference>
<reference evidence="5 7" key="1">
    <citation type="journal article" date="2012" name="Nature">
        <title>Algal genomes reveal evolutionary mosaicism and the fate of nucleomorphs.</title>
        <authorList>
            <consortium name="DOE Joint Genome Institute"/>
            <person name="Curtis B.A."/>
            <person name="Tanifuji G."/>
            <person name="Burki F."/>
            <person name="Gruber A."/>
            <person name="Irimia M."/>
            <person name="Maruyama S."/>
            <person name="Arias M.C."/>
            <person name="Ball S.G."/>
            <person name="Gile G.H."/>
            <person name="Hirakawa Y."/>
            <person name="Hopkins J.F."/>
            <person name="Kuo A."/>
            <person name="Rensing S.A."/>
            <person name="Schmutz J."/>
            <person name="Symeonidi A."/>
            <person name="Elias M."/>
            <person name="Eveleigh R.J."/>
            <person name="Herman E.K."/>
            <person name="Klute M.J."/>
            <person name="Nakayama T."/>
            <person name="Obornik M."/>
            <person name="Reyes-Prieto A."/>
            <person name="Armbrust E.V."/>
            <person name="Aves S.J."/>
            <person name="Beiko R.G."/>
            <person name="Coutinho P."/>
            <person name="Dacks J.B."/>
            <person name="Durnford D.G."/>
            <person name="Fast N.M."/>
            <person name="Green B.R."/>
            <person name="Grisdale C.J."/>
            <person name="Hempel F."/>
            <person name="Henrissat B."/>
            <person name="Hoppner M.P."/>
            <person name="Ishida K."/>
            <person name="Kim E."/>
            <person name="Koreny L."/>
            <person name="Kroth P.G."/>
            <person name="Liu Y."/>
            <person name="Malik S.B."/>
            <person name="Maier U.G."/>
            <person name="McRose D."/>
            <person name="Mock T."/>
            <person name="Neilson J.A."/>
            <person name="Onodera N.T."/>
            <person name="Poole A.M."/>
            <person name="Pritham E.J."/>
            <person name="Richards T.A."/>
            <person name="Rocap G."/>
            <person name="Roy S.W."/>
            <person name="Sarai C."/>
            <person name="Schaack S."/>
            <person name="Shirato S."/>
            <person name="Slamovits C.H."/>
            <person name="Spencer D.F."/>
            <person name="Suzuki S."/>
            <person name="Worden A.Z."/>
            <person name="Zauner S."/>
            <person name="Barry K."/>
            <person name="Bell C."/>
            <person name="Bharti A.K."/>
            <person name="Crow J.A."/>
            <person name="Grimwood J."/>
            <person name="Kramer R."/>
            <person name="Lindquist E."/>
            <person name="Lucas S."/>
            <person name="Salamov A."/>
            <person name="McFadden G.I."/>
            <person name="Lane C.E."/>
            <person name="Keeling P.J."/>
            <person name="Gray M.W."/>
            <person name="Grigoriev I.V."/>
            <person name="Archibald J.M."/>
        </authorList>
    </citation>
    <scope>NUCLEOTIDE SEQUENCE</scope>
    <source>
        <strain evidence="5 7">CCMP2712</strain>
    </source>
</reference>
<keyword evidence="1" id="KW-0408">Iron</keyword>
<dbReference type="GO" id="GO:0051537">
    <property type="term" value="F:2 iron, 2 sulfur cluster binding"/>
    <property type="evidence" value="ECO:0007669"/>
    <property type="project" value="UniProtKB-KW"/>
</dbReference>
<reference evidence="6" key="3">
    <citation type="submission" date="2016-03" db="UniProtKB">
        <authorList>
            <consortium name="EnsemblProtists"/>
        </authorList>
    </citation>
    <scope>IDENTIFICATION</scope>
</reference>
<dbReference type="PROSITE" id="PS51085">
    <property type="entry name" value="2FE2S_FER_2"/>
    <property type="match status" value="1"/>
</dbReference>